<name>A0A225VPV0_9STRA</name>
<sequence>MHCCYLCTHGWPDRPRAKGTRPQLKLRGMQSPFRFIAESVYVEASWKVEIHHPIYTHNHTLSRDVFDNYPHNHQVPIGELIVKDLRSGGKGLRIYEYIRDHSAYKVTRKNVANLMDKIRTELFSHQIRDLANDLVNNPAHNLNNNSNNSLNNSLSIATHHTIENEEDDSLSRSLSATPLHTKTIWH</sequence>
<dbReference type="AlphaFoldDB" id="A0A225VPV0"/>
<keyword evidence="2" id="KW-1185">Reference proteome</keyword>
<gene>
    <name evidence="1" type="ORF">PHMEG_00020150</name>
</gene>
<protein>
    <submittedName>
        <fullName evidence="1">Uncharacterized protein</fullName>
    </submittedName>
</protein>
<evidence type="ECO:0000313" key="2">
    <source>
        <dbReference type="Proteomes" id="UP000198211"/>
    </source>
</evidence>
<proteinExistence type="predicted"/>
<organism evidence="1 2">
    <name type="scientific">Phytophthora megakarya</name>
    <dbReference type="NCBI Taxonomy" id="4795"/>
    <lineage>
        <taxon>Eukaryota</taxon>
        <taxon>Sar</taxon>
        <taxon>Stramenopiles</taxon>
        <taxon>Oomycota</taxon>
        <taxon>Peronosporomycetes</taxon>
        <taxon>Peronosporales</taxon>
        <taxon>Peronosporaceae</taxon>
        <taxon>Phytophthora</taxon>
    </lineage>
</organism>
<comment type="caution">
    <text evidence="1">The sequence shown here is derived from an EMBL/GenBank/DDBJ whole genome shotgun (WGS) entry which is preliminary data.</text>
</comment>
<dbReference type="EMBL" id="NBNE01003532">
    <property type="protein sequence ID" value="OWZ07453.1"/>
    <property type="molecule type" value="Genomic_DNA"/>
</dbReference>
<evidence type="ECO:0000313" key="1">
    <source>
        <dbReference type="EMBL" id="OWZ07453.1"/>
    </source>
</evidence>
<accession>A0A225VPV0</accession>
<reference evidence="2" key="1">
    <citation type="submission" date="2017-03" db="EMBL/GenBank/DDBJ databases">
        <title>Phytopthora megakarya and P. palmivora, two closely related causual agents of cacao black pod achieved similar genome size and gene model numbers by different mechanisms.</title>
        <authorList>
            <person name="Ali S."/>
            <person name="Shao J."/>
            <person name="Larry D.J."/>
            <person name="Kronmiller B."/>
            <person name="Shen D."/>
            <person name="Strem M.D."/>
            <person name="Melnick R.L."/>
            <person name="Guiltinan M.J."/>
            <person name="Tyler B.M."/>
            <person name="Meinhardt L.W."/>
            <person name="Bailey B.A."/>
        </authorList>
    </citation>
    <scope>NUCLEOTIDE SEQUENCE [LARGE SCALE GENOMIC DNA]</scope>
    <source>
        <strain evidence="2">zdho120</strain>
    </source>
</reference>
<dbReference type="OrthoDB" id="126432at2759"/>
<dbReference type="Proteomes" id="UP000198211">
    <property type="component" value="Unassembled WGS sequence"/>
</dbReference>